<protein>
    <recommendedName>
        <fullName evidence="1">DinB-like domain-containing protein</fullName>
    </recommendedName>
</protein>
<dbReference type="Pfam" id="PF12867">
    <property type="entry name" value="DinB_2"/>
    <property type="match status" value="1"/>
</dbReference>
<accession>A0ABT9XQT5</accession>
<sequence>MKNYLLKQLRFVRENTINCVAEMNDKASLFIPKGFNNNIKWNLGHIYVVQEKFAFYFIKEKMIMPNNFSELFTTGTKPTNWGDQALPTISELIRLLENQIDRIEQSLEFRLKEVIETPFTTSTGLTLSTVEELLSFCLFHEGMHFATIKSYKRIIRMRERKNKGI</sequence>
<keyword evidence="3" id="KW-1185">Reference proteome</keyword>
<dbReference type="SUPFAM" id="SSF109854">
    <property type="entry name" value="DinB/YfiT-like putative metalloenzymes"/>
    <property type="match status" value="1"/>
</dbReference>
<dbReference type="InterPro" id="IPR034660">
    <property type="entry name" value="DinB/YfiT-like"/>
</dbReference>
<reference evidence="2 3" key="1">
    <citation type="submission" date="2023-07" db="EMBL/GenBank/DDBJ databases">
        <title>Genomic Encyclopedia of Type Strains, Phase IV (KMG-IV): sequencing the most valuable type-strain genomes for metagenomic binning, comparative biology and taxonomic classification.</title>
        <authorList>
            <person name="Goeker M."/>
        </authorList>
    </citation>
    <scope>NUCLEOTIDE SEQUENCE [LARGE SCALE GENOMIC DNA]</scope>
    <source>
        <strain evidence="2 3">DSM 27594</strain>
    </source>
</reference>
<dbReference type="InterPro" id="IPR024775">
    <property type="entry name" value="DinB-like"/>
</dbReference>
<dbReference type="Proteomes" id="UP001224122">
    <property type="component" value="Unassembled WGS sequence"/>
</dbReference>
<dbReference type="EMBL" id="JAUSTW010000001">
    <property type="protein sequence ID" value="MDQ0197914.1"/>
    <property type="molecule type" value="Genomic_DNA"/>
</dbReference>
<gene>
    <name evidence="2" type="ORF">J2S10_001019</name>
</gene>
<organism evidence="2 3">
    <name type="scientific">Neobacillus ginsengisoli</name>
    <dbReference type="NCBI Taxonomy" id="904295"/>
    <lineage>
        <taxon>Bacteria</taxon>
        <taxon>Bacillati</taxon>
        <taxon>Bacillota</taxon>
        <taxon>Bacilli</taxon>
        <taxon>Bacillales</taxon>
        <taxon>Bacillaceae</taxon>
        <taxon>Neobacillus</taxon>
    </lineage>
</organism>
<name>A0ABT9XQT5_9BACI</name>
<evidence type="ECO:0000259" key="1">
    <source>
        <dbReference type="Pfam" id="PF12867"/>
    </source>
</evidence>
<comment type="caution">
    <text evidence="2">The sequence shown here is derived from an EMBL/GenBank/DDBJ whole genome shotgun (WGS) entry which is preliminary data.</text>
</comment>
<dbReference type="Gene3D" id="1.20.120.450">
    <property type="entry name" value="dinb family like domain"/>
    <property type="match status" value="1"/>
</dbReference>
<dbReference type="RefSeq" id="WP_307405052.1">
    <property type="nucleotide sequence ID" value="NZ_JAUSTW010000001.1"/>
</dbReference>
<evidence type="ECO:0000313" key="3">
    <source>
        <dbReference type="Proteomes" id="UP001224122"/>
    </source>
</evidence>
<proteinExistence type="predicted"/>
<evidence type="ECO:0000313" key="2">
    <source>
        <dbReference type="EMBL" id="MDQ0197914.1"/>
    </source>
</evidence>
<feature type="domain" description="DinB-like" evidence="1">
    <location>
        <begin position="8"/>
        <end position="148"/>
    </location>
</feature>